<evidence type="ECO:0000313" key="2">
    <source>
        <dbReference type="EMBL" id="CUO67785.1"/>
    </source>
</evidence>
<protein>
    <submittedName>
        <fullName evidence="2">Rrf2-linked NADH-flavin reductase</fullName>
    </submittedName>
</protein>
<dbReference type="GO" id="GO:0016646">
    <property type="term" value="F:oxidoreductase activity, acting on the CH-NH group of donors, NAD or NADP as acceptor"/>
    <property type="evidence" value="ECO:0007669"/>
    <property type="project" value="TreeGrafter"/>
</dbReference>
<organism evidence="2 3">
    <name type="scientific">Clostridium disporicum</name>
    <dbReference type="NCBI Taxonomy" id="84024"/>
    <lineage>
        <taxon>Bacteria</taxon>
        <taxon>Bacillati</taxon>
        <taxon>Bacillota</taxon>
        <taxon>Clostridia</taxon>
        <taxon>Eubacteriales</taxon>
        <taxon>Clostridiaceae</taxon>
        <taxon>Clostridium</taxon>
    </lineage>
</organism>
<reference evidence="2 3" key="1">
    <citation type="submission" date="2015-09" db="EMBL/GenBank/DDBJ databases">
        <authorList>
            <consortium name="Pathogen Informatics"/>
        </authorList>
    </citation>
    <scope>NUCLEOTIDE SEQUENCE [LARGE SCALE GENOMIC DNA]</scope>
    <source>
        <strain evidence="2 3">2789STDY5834856</strain>
    </source>
</reference>
<dbReference type="EMBL" id="CYZX01000013">
    <property type="protein sequence ID" value="CUO67785.1"/>
    <property type="molecule type" value="Genomic_DNA"/>
</dbReference>
<dbReference type="OrthoDB" id="9785372at2"/>
<dbReference type="InterPro" id="IPR051606">
    <property type="entry name" value="Polyketide_Oxido-like"/>
</dbReference>
<accession>A0A174H4R3</accession>
<dbReference type="Pfam" id="PF13460">
    <property type="entry name" value="NAD_binding_10"/>
    <property type="match status" value="1"/>
</dbReference>
<dbReference type="PANTHER" id="PTHR43355">
    <property type="entry name" value="FLAVIN REDUCTASE (NADPH)"/>
    <property type="match status" value="1"/>
</dbReference>
<name>A0A174H4R3_9CLOT</name>
<dbReference type="SUPFAM" id="SSF51735">
    <property type="entry name" value="NAD(P)-binding Rossmann-fold domains"/>
    <property type="match status" value="1"/>
</dbReference>
<proteinExistence type="predicted"/>
<gene>
    <name evidence="2" type="ORF">ERS852471_02023</name>
</gene>
<dbReference type="InterPro" id="IPR016040">
    <property type="entry name" value="NAD(P)-bd_dom"/>
</dbReference>
<dbReference type="RefSeq" id="WP_055266218.1">
    <property type="nucleotide sequence ID" value="NZ_CABIXQ010000013.1"/>
</dbReference>
<dbReference type="Gene3D" id="3.40.50.720">
    <property type="entry name" value="NAD(P)-binding Rossmann-like Domain"/>
    <property type="match status" value="1"/>
</dbReference>
<feature type="domain" description="NAD(P)-binding" evidence="1">
    <location>
        <begin position="7"/>
        <end position="198"/>
    </location>
</feature>
<dbReference type="InterPro" id="IPR036291">
    <property type="entry name" value="NAD(P)-bd_dom_sf"/>
</dbReference>
<evidence type="ECO:0000259" key="1">
    <source>
        <dbReference type="Pfam" id="PF13460"/>
    </source>
</evidence>
<sequence>MKLVVIGANGNLGSRVVKQALNRGHEVKSIAYMSNGNCEGTEVIDKNLFEMTQEDLGEAEIIISAFGGGFKADPVINKEAYEKYIELLDGTNKKIIAIAGAGSLYTDSTHSMREYEVPGYSETLAGISRNIKLGVDKIKERADLNWTAVCPSRKFDLEGPHTNNYIVGTDEEIIYNEDGNSYVTYEDLATAMLDIAEKDLYNRQVVTIATVTVKEEEA</sequence>
<dbReference type="AlphaFoldDB" id="A0A174H4R3"/>
<dbReference type="Proteomes" id="UP000095594">
    <property type="component" value="Unassembled WGS sequence"/>
</dbReference>
<evidence type="ECO:0000313" key="3">
    <source>
        <dbReference type="Proteomes" id="UP000095594"/>
    </source>
</evidence>
<dbReference type="PANTHER" id="PTHR43355:SF2">
    <property type="entry name" value="FLAVIN REDUCTASE (NADPH)"/>
    <property type="match status" value="1"/>
</dbReference>